<evidence type="ECO:0000313" key="5">
    <source>
        <dbReference type="Proteomes" id="UP001156881"/>
    </source>
</evidence>
<dbReference type="InterPro" id="IPR054189">
    <property type="entry name" value="DUF6894"/>
</dbReference>
<comment type="caution">
    <text evidence="3">The sequence shown here is derived from an EMBL/GenBank/DDBJ whole genome shotgun (WGS) entry which is preliminary data.</text>
</comment>
<feature type="domain" description="DUF6894" evidence="1">
    <location>
        <begin position="4"/>
        <end position="69"/>
    </location>
</feature>
<reference evidence="5" key="2">
    <citation type="journal article" date="2019" name="Int. J. Syst. Evol. Microbiol.">
        <title>The Global Catalogue of Microorganisms (GCM) 10K type strain sequencing project: providing services to taxonomists for standard genome sequencing and annotation.</title>
        <authorList>
            <consortium name="The Broad Institute Genomics Platform"/>
            <consortium name="The Broad Institute Genome Sequencing Center for Infectious Disease"/>
            <person name="Wu L."/>
            <person name="Ma J."/>
        </authorList>
    </citation>
    <scope>NUCLEOTIDE SEQUENCE [LARGE SCALE GENOMIC DNA]</scope>
    <source>
        <strain evidence="5">NBRC 107710</strain>
    </source>
</reference>
<dbReference type="EMBL" id="BSPG01000037">
    <property type="protein sequence ID" value="GLS46258.1"/>
    <property type="molecule type" value="Genomic_DNA"/>
</dbReference>
<dbReference type="EMBL" id="JACIDN010000013">
    <property type="protein sequence ID" value="MBB3905533.1"/>
    <property type="molecule type" value="Genomic_DNA"/>
</dbReference>
<reference evidence="3 4" key="3">
    <citation type="submission" date="2020-08" db="EMBL/GenBank/DDBJ databases">
        <title>Genomic Encyclopedia of Type Strains, Phase IV (KMG-IV): sequencing the most valuable type-strain genomes for metagenomic binning, comparative biology and taxonomic classification.</title>
        <authorList>
            <person name="Goeker M."/>
        </authorList>
    </citation>
    <scope>NUCLEOTIDE SEQUENCE [LARGE SCALE GENOMIC DNA]</scope>
    <source>
        <strain evidence="3 4">DSM 24105</strain>
    </source>
</reference>
<dbReference type="Proteomes" id="UP001156881">
    <property type="component" value="Unassembled WGS sequence"/>
</dbReference>
<sequence>MTNFFFDVHDGISVRDDIGRQLPDIEAARREAIQIAAKYAKDPENLGAGGLLVVSVRNTGDAVVLTIRLVCQIEVAG</sequence>
<organism evidence="3 4">
    <name type="scientific">Methylobacterium brachythecii</name>
    <dbReference type="NCBI Taxonomy" id="1176177"/>
    <lineage>
        <taxon>Bacteria</taxon>
        <taxon>Pseudomonadati</taxon>
        <taxon>Pseudomonadota</taxon>
        <taxon>Alphaproteobacteria</taxon>
        <taxon>Hyphomicrobiales</taxon>
        <taxon>Methylobacteriaceae</taxon>
        <taxon>Methylobacterium</taxon>
    </lineage>
</organism>
<keyword evidence="5" id="KW-1185">Reference proteome</keyword>
<dbReference type="AlphaFoldDB" id="A0A7W6AMW2"/>
<evidence type="ECO:0000313" key="2">
    <source>
        <dbReference type="EMBL" id="GLS46258.1"/>
    </source>
</evidence>
<gene>
    <name evidence="2" type="ORF">GCM10007884_42500</name>
    <name evidence="3" type="ORF">GGR33_005072</name>
</gene>
<protein>
    <submittedName>
        <fullName evidence="3">PDZ domain-containing secreted protein</fullName>
    </submittedName>
</protein>
<evidence type="ECO:0000313" key="3">
    <source>
        <dbReference type="EMBL" id="MBB3905533.1"/>
    </source>
</evidence>
<evidence type="ECO:0000259" key="1">
    <source>
        <dbReference type="Pfam" id="PF21834"/>
    </source>
</evidence>
<accession>A0A7W6AMW2</accession>
<reference evidence="2" key="4">
    <citation type="submission" date="2023-01" db="EMBL/GenBank/DDBJ databases">
        <title>Draft genome sequence of Methylobacterium brachythecii strain NBRC 107710.</title>
        <authorList>
            <person name="Sun Q."/>
            <person name="Mori K."/>
        </authorList>
    </citation>
    <scope>NUCLEOTIDE SEQUENCE</scope>
    <source>
        <strain evidence="2">NBRC 107710</strain>
    </source>
</reference>
<dbReference type="Proteomes" id="UP000517759">
    <property type="component" value="Unassembled WGS sequence"/>
</dbReference>
<dbReference type="RefSeq" id="WP_183513389.1">
    <property type="nucleotide sequence ID" value="NZ_BSPG01000037.1"/>
</dbReference>
<evidence type="ECO:0000313" key="4">
    <source>
        <dbReference type="Proteomes" id="UP000517759"/>
    </source>
</evidence>
<dbReference type="Pfam" id="PF21834">
    <property type="entry name" value="DUF6894"/>
    <property type="match status" value="1"/>
</dbReference>
<name>A0A7W6AMW2_9HYPH</name>
<proteinExistence type="predicted"/>
<reference evidence="2" key="1">
    <citation type="journal article" date="2014" name="Int. J. Syst. Evol. Microbiol.">
        <title>Complete genome of a new Firmicutes species belonging to the dominant human colonic microbiota ('Ruminococcus bicirculans') reveals two chromosomes and a selective capacity to utilize plant glucans.</title>
        <authorList>
            <consortium name="NISC Comparative Sequencing Program"/>
            <person name="Wegmann U."/>
            <person name="Louis P."/>
            <person name="Goesmann A."/>
            <person name="Henrissat B."/>
            <person name="Duncan S.H."/>
            <person name="Flint H.J."/>
        </authorList>
    </citation>
    <scope>NUCLEOTIDE SEQUENCE</scope>
    <source>
        <strain evidence="2">NBRC 107710</strain>
    </source>
</reference>